<accession>Q6AQ26</accession>
<dbReference type="CDD" id="cd13836">
    <property type="entry name" value="IHF_B"/>
    <property type="match status" value="1"/>
</dbReference>
<feature type="region of interest" description="Disordered" evidence="4">
    <location>
        <begin position="1"/>
        <end position="27"/>
    </location>
</feature>
<dbReference type="InterPro" id="IPR010992">
    <property type="entry name" value="IHF-like_DNA-bd_dom_sf"/>
</dbReference>
<dbReference type="GO" id="GO:0030527">
    <property type="term" value="F:structural constituent of chromatin"/>
    <property type="evidence" value="ECO:0007669"/>
    <property type="project" value="InterPro"/>
</dbReference>
<dbReference type="PANTHER" id="PTHR33175:SF5">
    <property type="entry name" value="INTEGRATION HOST FACTOR SUBUNIT BETA"/>
    <property type="match status" value="1"/>
</dbReference>
<dbReference type="SUPFAM" id="SSF47729">
    <property type="entry name" value="IHF-like DNA-binding proteins"/>
    <property type="match status" value="1"/>
</dbReference>
<dbReference type="PRINTS" id="PR01727">
    <property type="entry name" value="DNABINDINGHU"/>
</dbReference>
<gene>
    <name evidence="5" type="ordered locus">DP0818</name>
</gene>
<reference evidence="6" key="1">
    <citation type="journal article" date="2004" name="Environ. Microbiol.">
        <title>The genome of Desulfotalea psychrophila, a sulfate-reducing bacterium from permanently cold Arctic sediments.</title>
        <authorList>
            <person name="Rabus R."/>
            <person name="Ruepp A."/>
            <person name="Frickey T."/>
            <person name="Rattei T."/>
            <person name="Fartmann B."/>
            <person name="Stark M."/>
            <person name="Bauer M."/>
            <person name="Zibat A."/>
            <person name="Lombardot T."/>
            <person name="Becker I."/>
            <person name="Amann J."/>
            <person name="Gellner K."/>
            <person name="Teeling H."/>
            <person name="Leuschner W.D."/>
            <person name="Gloeckner F.-O."/>
            <person name="Lupas A.N."/>
            <person name="Amann R."/>
            <person name="Klenk H.-P."/>
        </authorList>
    </citation>
    <scope>NUCLEOTIDE SEQUENCE [LARGE SCALE GENOMIC DNA]</scope>
    <source>
        <strain evidence="6">DSM 12343 / LSv54</strain>
    </source>
</reference>
<dbReference type="AlphaFoldDB" id="Q6AQ26"/>
<dbReference type="Proteomes" id="UP000000602">
    <property type="component" value="Chromosome"/>
</dbReference>
<organism evidence="5 6">
    <name type="scientific">Desulfotalea psychrophila (strain LSv54 / DSM 12343)</name>
    <dbReference type="NCBI Taxonomy" id="177439"/>
    <lineage>
        <taxon>Bacteria</taxon>
        <taxon>Pseudomonadati</taxon>
        <taxon>Thermodesulfobacteriota</taxon>
        <taxon>Desulfobulbia</taxon>
        <taxon>Desulfobulbales</taxon>
        <taxon>Desulfocapsaceae</taxon>
        <taxon>Desulfotalea</taxon>
    </lineage>
</organism>
<feature type="compositionally biased region" description="Polar residues" evidence="4">
    <location>
        <begin position="1"/>
        <end position="25"/>
    </location>
</feature>
<evidence type="ECO:0000313" key="6">
    <source>
        <dbReference type="Proteomes" id="UP000000602"/>
    </source>
</evidence>
<dbReference type="EMBL" id="CR522870">
    <property type="protein sequence ID" value="CAG35547.1"/>
    <property type="molecule type" value="Genomic_DNA"/>
</dbReference>
<dbReference type="Pfam" id="PF00216">
    <property type="entry name" value="Bac_DNA_binding"/>
    <property type="match status" value="1"/>
</dbReference>
<keyword evidence="2 5" id="KW-0238">DNA-binding</keyword>
<dbReference type="HOGENOM" id="CLU_105066_2_1_7"/>
<comment type="similarity">
    <text evidence="1 3">Belongs to the bacterial histone-like protein family.</text>
</comment>
<evidence type="ECO:0000256" key="2">
    <source>
        <dbReference type="ARBA" id="ARBA00023125"/>
    </source>
</evidence>
<dbReference type="GO" id="GO:0005829">
    <property type="term" value="C:cytosol"/>
    <property type="evidence" value="ECO:0007669"/>
    <property type="project" value="TreeGrafter"/>
</dbReference>
<dbReference type="Gene3D" id="4.10.520.10">
    <property type="entry name" value="IHF-like DNA-binding proteins"/>
    <property type="match status" value="1"/>
</dbReference>
<dbReference type="SMART" id="SM00411">
    <property type="entry name" value="BHL"/>
    <property type="match status" value="1"/>
</dbReference>
<dbReference type="STRING" id="177439.DP0818"/>
<dbReference type="GO" id="GO:0003677">
    <property type="term" value="F:DNA binding"/>
    <property type="evidence" value="ECO:0007669"/>
    <property type="project" value="UniProtKB-KW"/>
</dbReference>
<dbReference type="eggNOG" id="COG0776">
    <property type="taxonomic scope" value="Bacteria"/>
</dbReference>
<dbReference type="KEGG" id="dps:DP0818"/>
<sequence>MPQSKYHTISRSYSTATRELSNSEENMNKSELIEALSQDVNIPHREAAAITNTVIDTMTEALAKGDSIEIRGFGSFVVKQYESYEGRNPKTGKKIKVKPKKLPFFKVGKDLREQVDLKRKK</sequence>
<name>Q6AQ26_DESPS</name>
<evidence type="ECO:0000256" key="1">
    <source>
        <dbReference type="ARBA" id="ARBA00010529"/>
    </source>
</evidence>
<evidence type="ECO:0000256" key="3">
    <source>
        <dbReference type="RuleBase" id="RU003939"/>
    </source>
</evidence>
<evidence type="ECO:0000313" key="5">
    <source>
        <dbReference type="EMBL" id="CAG35547.1"/>
    </source>
</evidence>
<dbReference type="InterPro" id="IPR000119">
    <property type="entry name" value="Hist_DNA-bd"/>
</dbReference>
<protein>
    <submittedName>
        <fullName evidence="5">Probable DNA-binding protein HU-beta</fullName>
    </submittedName>
</protein>
<evidence type="ECO:0000256" key="4">
    <source>
        <dbReference type="SAM" id="MobiDB-lite"/>
    </source>
</evidence>
<keyword evidence="6" id="KW-1185">Reference proteome</keyword>
<proteinExistence type="inferred from homology"/>
<dbReference type="PANTHER" id="PTHR33175">
    <property type="entry name" value="DNA-BINDING PROTEIN HU"/>
    <property type="match status" value="1"/>
</dbReference>